<keyword evidence="6" id="KW-0378">Hydrolase</keyword>
<evidence type="ECO:0000259" key="5">
    <source>
        <dbReference type="Pfam" id="PF17936"/>
    </source>
</evidence>
<dbReference type="EMBL" id="JAPDOD010000016">
    <property type="protein sequence ID" value="MDA0162160.1"/>
    <property type="molecule type" value="Genomic_DNA"/>
</dbReference>
<dbReference type="Pfam" id="PF09985">
    <property type="entry name" value="Glucodextran_C"/>
    <property type="match status" value="1"/>
</dbReference>
<dbReference type="GO" id="GO:0016757">
    <property type="term" value="F:glycosyltransferase activity"/>
    <property type="evidence" value="ECO:0007669"/>
    <property type="project" value="UniProtKB-ARBA"/>
</dbReference>
<keyword evidence="1" id="KW-0732">Signal</keyword>
<dbReference type="AlphaFoldDB" id="A0A9X3MTC9"/>
<dbReference type="SUPFAM" id="SSF49344">
    <property type="entry name" value="CBD9-like"/>
    <property type="match status" value="1"/>
</dbReference>
<dbReference type="GO" id="GO:0030246">
    <property type="term" value="F:carbohydrate binding"/>
    <property type="evidence" value="ECO:0007669"/>
    <property type="project" value="InterPro"/>
</dbReference>
<evidence type="ECO:0000313" key="7">
    <source>
        <dbReference type="Proteomes" id="UP001149140"/>
    </source>
</evidence>
<evidence type="ECO:0000259" key="4">
    <source>
        <dbReference type="Pfam" id="PF09985"/>
    </source>
</evidence>
<feature type="domain" description="Bacterial Ig" evidence="5">
    <location>
        <begin position="762"/>
        <end position="844"/>
    </location>
</feature>
<accession>A0A9X3MTC9</accession>
<dbReference type="InterPro" id="IPR011613">
    <property type="entry name" value="GH15-like"/>
</dbReference>
<dbReference type="Pfam" id="PF09137">
    <property type="entry name" value="Glucodextran_N"/>
    <property type="match status" value="1"/>
</dbReference>
<evidence type="ECO:0000259" key="2">
    <source>
        <dbReference type="Pfam" id="PF00723"/>
    </source>
</evidence>
<evidence type="ECO:0000259" key="3">
    <source>
        <dbReference type="Pfam" id="PF09137"/>
    </source>
</evidence>
<dbReference type="InterPro" id="IPR013783">
    <property type="entry name" value="Ig-like_fold"/>
</dbReference>
<dbReference type="InterPro" id="IPR012341">
    <property type="entry name" value="6hp_glycosidase-like_sf"/>
</dbReference>
<gene>
    <name evidence="6" type="ORF">OM076_17950</name>
</gene>
<dbReference type="SUPFAM" id="SSF74650">
    <property type="entry name" value="Galactose mutarotase-like"/>
    <property type="match status" value="1"/>
</dbReference>
<dbReference type="InterPro" id="IPR015220">
    <property type="entry name" value="Glucodextranase_N"/>
</dbReference>
<evidence type="ECO:0000256" key="1">
    <source>
        <dbReference type="SAM" id="SignalP"/>
    </source>
</evidence>
<dbReference type="Gene3D" id="1.50.10.10">
    <property type="match status" value="1"/>
</dbReference>
<dbReference type="RefSeq" id="WP_270041397.1">
    <property type="nucleotide sequence ID" value="NZ_JAPDOD010000016.1"/>
</dbReference>
<dbReference type="InterPro" id="IPR011013">
    <property type="entry name" value="Gal_mutarotase_sf_dom"/>
</dbReference>
<dbReference type="CDD" id="cd07430">
    <property type="entry name" value="GH15_N"/>
    <property type="match status" value="1"/>
</dbReference>
<protein>
    <submittedName>
        <fullName evidence="6">Glycoside hydrolase family 15 protein</fullName>
    </submittedName>
</protein>
<dbReference type="GO" id="GO:0004553">
    <property type="term" value="F:hydrolase activity, hydrolyzing O-glycosyl compounds"/>
    <property type="evidence" value="ECO:0007669"/>
    <property type="project" value="UniProtKB-ARBA"/>
</dbReference>
<feature type="domain" description="Glucodextranase-like C-terminal" evidence="4">
    <location>
        <begin position="855"/>
        <end position="1055"/>
    </location>
</feature>
<feature type="chain" id="PRO_5040823345" evidence="1">
    <location>
        <begin position="25"/>
        <end position="1072"/>
    </location>
</feature>
<dbReference type="InterPro" id="IPR019248">
    <property type="entry name" value="Glucodextran_C"/>
</dbReference>
<dbReference type="InterPro" id="IPR041498">
    <property type="entry name" value="Big_6"/>
</dbReference>
<dbReference type="CDD" id="cd09626">
    <property type="entry name" value="DOMON_glucodextranase_like"/>
    <property type="match status" value="1"/>
</dbReference>
<reference evidence="6" key="1">
    <citation type="submission" date="2022-10" db="EMBL/GenBank/DDBJ databases">
        <title>The WGS of Solirubrobacter ginsenosidimutans DSM 21036.</title>
        <authorList>
            <person name="Jiang Z."/>
        </authorList>
    </citation>
    <scope>NUCLEOTIDE SEQUENCE</scope>
    <source>
        <strain evidence="6">DSM 21036</strain>
    </source>
</reference>
<dbReference type="Gene3D" id="2.70.98.10">
    <property type="match status" value="1"/>
</dbReference>
<dbReference type="InterPro" id="IPR014718">
    <property type="entry name" value="GH-type_carb-bd"/>
</dbReference>
<feature type="domain" description="Glucodextranase N-terminal" evidence="3">
    <location>
        <begin position="27"/>
        <end position="305"/>
    </location>
</feature>
<dbReference type="Proteomes" id="UP001149140">
    <property type="component" value="Unassembled WGS sequence"/>
</dbReference>
<keyword evidence="7" id="KW-1185">Reference proteome</keyword>
<name>A0A9X3MTC9_9ACTN</name>
<dbReference type="SUPFAM" id="SSF48208">
    <property type="entry name" value="Six-hairpin glycosidases"/>
    <property type="match status" value="1"/>
</dbReference>
<evidence type="ECO:0000313" key="6">
    <source>
        <dbReference type="EMBL" id="MDA0162160.1"/>
    </source>
</evidence>
<organism evidence="6 7">
    <name type="scientific">Solirubrobacter ginsenosidimutans</name>
    <dbReference type="NCBI Taxonomy" id="490573"/>
    <lineage>
        <taxon>Bacteria</taxon>
        <taxon>Bacillati</taxon>
        <taxon>Actinomycetota</taxon>
        <taxon>Thermoleophilia</taxon>
        <taxon>Solirubrobacterales</taxon>
        <taxon>Solirubrobacteraceae</taxon>
        <taxon>Solirubrobacter</taxon>
    </lineage>
</organism>
<feature type="domain" description="GH15-like" evidence="2">
    <location>
        <begin position="428"/>
        <end position="632"/>
    </location>
</feature>
<proteinExistence type="predicted"/>
<dbReference type="InterPro" id="IPR008928">
    <property type="entry name" value="6-hairpin_glycosidase_sf"/>
</dbReference>
<dbReference type="GO" id="GO:0005975">
    <property type="term" value="P:carbohydrate metabolic process"/>
    <property type="evidence" value="ECO:0007669"/>
    <property type="project" value="InterPro"/>
</dbReference>
<comment type="caution">
    <text evidence="6">The sequence shown here is derived from an EMBL/GenBank/DDBJ whole genome shotgun (WGS) entry which is preliminary data.</text>
</comment>
<dbReference type="Pfam" id="PF17936">
    <property type="entry name" value="Big_6"/>
    <property type="match status" value="1"/>
</dbReference>
<dbReference type="PANTHER" id="PTHR31616">
    <property type="entry name" value="TREHALASE"/>
    <property type="match status" value="1"/>
</dbReference>
<sequence>MNGRVLNVAVVTAAFAFGPATAFAAPATDGPGAMSHFDLARKDCVGTAQNERSKVWFTVADGVLSDVYYPTNDTTNNETLQYVVTDGKTFTDLQTRDMTYTVQALDKRALSCRVVAKAKSGKYRITTDFLTDPQRPTVILRSRFEALKGKTRDYQVYARFDPTLNGNGGGTPGNGGADTGATAGNVLVGSDTVTATNAANRDYAQPVFSALDGGFTQVSNGYAGAASDGLKQLDAAHKLTALYSDAAPGNLVQTGKVDIGHDGSFTLALAFGSTQAQALSTAKRTLRTPLWLTAALYLVGWHRYDDGLNEPKRPRNVSRDTWDDLLDTYYLSANYVKAATDKTFPGATSAAMASPWGQAIAAGDPANTYFGSYREVFGRDLYEAWTAAYLSGDRKLATDMTRFLFERQQLPDGSMPRNSLTNGKQAPDSFNTQLDECAYPLIMALAVGLTGRDYYTAHIRPAANFVATHGPAFGPERWEEQDGYSPSTISAEIAGLIAAAKIADMNGDRDSAAVWRGVADQFQRNLKTWTLTTNGTAGPTPYFIRLSKTGDPNAAITYNVGNGGPDLDQRNVIDAGFLEYARLGLLKSNDPDIVRSLGIVDNTIKKTTATGDGFLRYNGDGYGDGSSDGHPWAPSNKGTGHVWPVLAGERGQWELTQGNTAAAVKRAQAMAAMGSGVGLIPEQTWDAAPIPRSPFGTDPTTASIGFVNGGPAGSAAALTWSAAQFVRLMLIIGSGDALDTPDYTVDRYVKHTQGTTTLTVTAPADRSIAATSTTVTGTSSPGNTITVSAVNQDDHTSVTRSATVPNSGAFSIPVPLTGGTTVLNVVATSKSGGTARAVRTVVWDVAPGTLVYGRDDPDNDDHGPGNFAYPTSSNFKPGAYDLQRFEVYDAGDRIIFRVRTRDLTPTFGSPLGAQLVDVYVHIPGASPTSTASAFGTRNYTLAPWAKRIEVQGFGQQYVDAGGATLGQVTITGNDVSRYITFSVTKASLGTPTSGWGFTLVLHGQDGFSSDQARGFQPTPQDFQFGVCAAANPADAHCTANPNTVPKAMDTLTAPTELDYTLHPVVLTPVTIP</sequence>
<feature type="signal peptide" evidence="1">
    <location>
        <begin position="1"/>
        <end position="24"/>
    </location>
</feature>
<dbReference type="PANTHER" id="PTHR31616:SF0">
    <property type="entry name" value="GLUCAN 1,4-ALPHA-GLUCOSIDASE"/>
    <property type="match status" value="1"/>
</dbReference>
<dbReference type="Gene3D" id="2.60.40.10">
    <property type="entry name" value="Immunoglobulins"/>
    <property type="match status" value="1"/>
</dbReference>
<dbReference type="Gene3D" id="2.60.40.1190">
    <property type="match status" value="1"/>
</dbReference>
<dbReference type="Pfam" id="PF00723">
    <property type="entry name" value="Glyco_hydro_15"/>
    <property type="match status" value="1"/>
</dbReference>